<reference evidence="1" key="1">
    <citation type="submission" date="2014-11" db="EMBL/GenBank/DDBJ databases">
        <authorList>
            <person name="Amaro Gonzalez C."/>
        </authorList>
    </citation>
    <scope>NUCLEOTIDE SEQUENCE</scope>
</reference>
<reference evidence="1" key="2">
    <citation type="journal article" date="2015" name="Fish Shellfish Immunol.">
        <title>Early steps in the European eel (Anguilla anguilla)-Vibrio vulnificus interaction in the gills: Role of the RtxA13 toxin.</title>
        <authorList>
            <person name="Callol A."/>
            <person name="Pajuelo D."/>
            <person name="Ebbesson L."/>
            <person name="Teles M."/>
            <person name="MacKenzie S."/>
            <person name="Amaro C."/>
        </authorList>
    </citation>
    <scope>NUCLEOTIDE SEQUENCE</scope>
</reference>
<organism evidence="1">
    <name type="scientific">Anguilla anguilla</name>
    <name type="common">European freshwater eel</name>
    <name type="synonym">Muraena anguilla</name>
    <dbReference type="NCBI Taxonomy" id="7936"/>
    <lineage>
        <taxon>Eukaryota</taxon>
        <taxon>Metazoa</taxon>
        <taxon>Chordata</taxon>
        <taxon>Craniata</taxon>
        <taxon>Vertebrata</taxon>
        <taxon>Euteleostomi</taxon>
        <taxon>Actinopterygii</taxon>
        <taxon>Neopterygii</taxon>
        <taxon>Teleostei</taxon>
        <taxon>Anguilliformes</taxon>
        <taxon>Anguillidae</taxon>
        <taxon>Anguilla</taxon>
    </lineage>
</organism>
<dbReference type="EMBL" id="GBXM01021256">
    <property type="protein sequence ID" value="JAH87321.1"/>
    <property type="molecule type" value="Transcribed_RNA"/>
</dbReference>
<name>A0A0E9WAL4_ANGAN</name>
<accession>A0A0E9WAL4</accession>
<sequence>MSSQRFAGLFSAGGRYFRTVAGYMTRVFFLRCRTGVLRGGAWTGTCSKVKISGSLLRGIGL</sequence>
<protein>
    <submittedName>
        <fullName evidence="1">Uncharacterized protein</fullName>
    </submittedName>
</protein>
<proteinExistence type="predicted"/>
<dbReference type="AlphaFoldDB" id="A0A0E9WAL4"/>
<evidence type="ECO:0000313" key="1">
    <source>
        <dbReference type="EMBL" id="JAH87321.1"/>
    </source>
</evidence>